<dbReference type="PANTHER" id="PTHR46347">
    <property type="entry name" value="RING/FYVE/PHD ZINC FINGER SUPERFAMILY PROTEIN"/>
    <property type="match status" value="1"/>
</dbReference>
<gene>
    <name evidence="1" type="ORF">AAHA92_13791</name>
</gene>
<reference evidence="1 2" key="1">
    <citation type="submission" date="2024-06" db="EMBL/GenBank/DDBJ databases">
        <title>A chromosome level genome sequence of Diviner's sage (Salvia divinorum).</title>
        <authorList>
            <person name="Ford S.A."/>
            <person name="Ro D.-K."/>
            <person name="Ness R.W."/>
            <person name="Phillips M.A."/>
        </authorList>
    </citation>
    <scope>NUCLEOTIDE SEQUENCE [LARGE SCALE GENOMIC DNA]</scope>
    <source>
        <strain evidence="1">SAF-2024a</strain>
        <tissue evidence="1">Leaf</tissue>
    </source>
</reference>
<proteinExistence type="predicted"/>
<dbReference type="EMBL" id="JBEAFC010000006">
    <property type="protein sequence ID" value="KAL1553069.1"/>
    <property type="molecule type" value="Genomic_DNA"/>
</dbReference>
<evidence type="ECO:0000313" key="2">
    <source>
        <dbReference type="Proteomes" id="UP001567538"/>
    </source>
</evidence>
<dbReference type="AlphaFoldDB" id="A0ABD1H9F0"/>
<dbReference type="EC" id="2.3.2.27" evidence="1"/>
<sequence>MFVPSTIQEGFAFANCTECRAKFILRANVPPDHWSLRLKFQFLVAREHARSFLLLFSWSTWWKTEKLTSMCKNLIRAITLS</sequence>
<organism evidence="1 2">
    <name type="scientific">Salvia divinorum</name>
    <name type="common">Maria pastora</name>
    <name type="synonym">Diviner's sage</name>
    <dbReference type="NCBI Taxonomy" id="28513"/>
    <lineage>
        <taxon>Eukaryota</taxon>
        <taxon>Viridiplantae</taxon>
        <taxon>Streptophyta</taxon>
        <taxon>Embryophyta</taxon>
        <taxon>Tracheophyta</taxon>
        <taxon>Spermatophyta</taxon>
        <taxon>Magnoliopsida</taxon>
        <taxon>eudicotyledons</taxon>
        <taxon>Gunneridae</taxon>
        <taxon>Pentapetalae</taxon>
        <taxon>asterids</taxon>
        <taxon>lamiids</taxon>
        <taxon>Lamiales</taxon>
        <taxon>Lamiaceae</taxon>
        <taxon>Nepetoideae</taxon>
        <taxon>Mentheae</taxon>
        <taxon>Salviinae</taxon>
        <taxon>Salvia</taxon>
        <taxon>Salvia subgen. Calosphace</taxon>
    </lineage>
</organism>
<keyword evidence="2" id="KW-1185">Reference proteome</keyword>
<evidence type="ECO:0000313" key="1">
    <source>
        <dbReference type="EMBL" id="KAL1553069.1"/>
    </source>
</evidence>
<keyword evidence="1" id="KW-0012">Acyltransferase</keyword>
<protein>
    <submittedName>
        <fullName evidence="1">RING-type E3 ubiquitin transferase</fullName>
        <ecNumber evidence="1">2.3.2.27</ecNumber>
    </submittedName>
</protein>
<dbReference type="GO" id="GO:0061630">
    <property type="term" value="F:ubiquitin protein ligase activity"/>
    <property type="evidence" value="ECO:0007669"/>
    <property type="project" value="UniProtKB-EC"/>
</dbReference>
<keyword evidence="1" id="KW-0808">Transferase</keyword>
<dbReference type="PANTHER" id="PTHR46347:SF2">
    <property type="entry name" value="OS02G0132300 PROTEIN"/>
    <property type="match status" value="1"/>
</dbReference>
<name>A0ABD1H9F0_SALDI</name>
<dbReference type="Proteomes" id="UP001567538">
    <property type="component" value="Unassembled WGS sequence"/>
</dbReference>
<comment type="caution">
    <text evidence="1">The sequence shown here is derived from an EMBL/GenBank/DDBJ whole genome shotgun (WGS) entry which is preliminary data.</text>
</comment>
<accession>A0ABD1H9F0</accession>